<keyword evidence="3" id="KW-1185">Reference proteome</keyword>
<feature type="transmembrane region" description="Helical" evidence="1">
    <location>
        <begin position="225"/>
        <end position="245"/>
    </location>
</feature>
<dbReference type="PANTHER" id="PTHR37305:SF1">
    <property type="entry name" value="MEMBRANE PROTEIN"/>
    <property type="match status" value="1"/>
</dbReference>
<keyword evidence="1" id="KW-1133">Transmembrane helix</keyword>
<organism evidence="2 3">
    <name type="scientific">Romboutsia sedimentorum</name>
    <dbReference type="NCBI Taxonomy" id="1368474"/>
    <lineage>
        <taxon>Bacteria</taxon>
        <taxon>Bacillati</taxon>
        <taxon>Bacillota</taxon>
        <taxon>Clostridia</taxon>
        <taxon>Peptostreptococcales</taxon>
        <taxon>Peptostreptococcaceae</taxon>
        <taxon>Romboutsia</taxon>
    </lineage>
</organism>
<accession>A0ABT7E6I8</accession>
<evidence type="ECO:0008006" key="4">
    <source>
        <dbReference type="Google" id="ProtNLM"/>
    </source>
</evidence>
<name>A0ABT7E6I8_9FIRM</name>
<keyword evidence="1" id="KW-0812">Transmembrane</keyword>
<feature type="transmembrane region" description="Helical" evidence="1">
    <location>
        <begin position="16"/>
        <end position="36"/>
    </location>
</feature>
<dbReference type="RefSeq" id="WP_284131512.1">
    <property type="nucleotide sequence ID" value="NZ_JASKYM010000001.1"/>
</dbReference>
<sequence length="336" mass="37651">MIKWELKKIIKEKSNIIALVLMIILFLQISFMKPMLETQNEYFNESKNEYFVDQRSKEVIANEKLKSKIDEISSLSKSISLDKEVSEMSKEKLKLDNGVKYQDVNFYKVLSHRMDFGLSIVIMTIIIVMISSNLYIEEQLSNVSSIILSSKSKEKVLYSKLAIAIFLPIVLYGIYIGGTSLITYIQYGQPLNGNLQAYRISDIAILIKNMTINQYVISKMITSTLMLTGISIVSLLCSFVSNNSVKSIGMSVGFIAIGKILPMFKFLPSTVLTLVSLGNYVDVMIGMSKISGFYNGTINILSKSFDISSLCIIGYVAIILVSILGNVYCIKKVLTK</sequence>
<reference evidence="2 3" key="1">
    <citation type="submission" date="2023-05" db="EMBL/GenBank/DDBJ databases">
        <title>Rombocin, a short stable natural nisin variant, displays selective antimicrobial activity against Listeria monocytogenes and employs dual mode of action to kill target bacterial strains.</title>
        <authorList>
            <person name="Wambui J."/>
            <person name="Stephan R."/>
            <person name="Kuipers O.P."/>
        </authorList>
    </citation>
    <scope>NUCLEOTIDE SEQUENCE [LARGE SCALE GENOMIC DNA]</scope>
    <source>
        <strain evidence="2 3">RC002</strain>
    </source>
</reference>
<keyword evidence="1" id="KW-0472">Membrane</keyword>
<evidence type="ECO:0000313" key="2">
    <source>
        <dbReference type="EMBL" id="MDK2562539.1"/>
    </source>
</evidence>
<gene>
    <name evidence="2" type="ORF">QOZ84_03180</name>
</gene>
<feature type="transmembrane region" description="Helical" evidence="1">
    <location>
        <begin position="266"/>
        <end position="287"/>
    </location>
</feature>
<proteinExistence type="predicted"/>
<protein>
    <recommendedName>
        <fullName evidence="4">ABC transporter permease</fullName>
    </recommendedName>
</protein>
<feature type="transmembrane region" description="Helical" evidence="1">
    <location>
        <begin position="307"/>
        <end position="330"/>
    </location>
</feature>
<evidence type="ECO:0000256" key="1">
    <source>
        <dbReference type="SAM" id="Phobius"/>
    </source>
</evidence>
<dbReference type="PANTHER" id="PTHR37305">
    <property type="entry name" value="INTEGRAL MEMBRANE PROTEIN-RELATED"/>
    <property type="match status" value="1"/>
</dbReference>
<dbReference type="Proteomes" id="UP001301012">
    <property type="component" value="Unassembled WGS sequence"/>
</dbReference>
<dbReference type="EMBL" id="JASKYM010000001">
    <property type="protein sequence ID" value="MDK2562539.1"/>
    <property type="molecule type" value="Genomic_DNA"/>
</dbReference>
<feature type="transmembrane region" description="Helical" evidence="1">
    <location>
        <begin position="116"/>
        <end position="136"/>
    </location>
</feature>
<feature type="transmembrane region" description="Helical" evidence="1">
    <location>
        <begin position="157"/>
        <end position="185"/>
    </location>
</feature>
<comment type="caution">
    <text evidence="2">The sequence shown here is derived from an EMBL/GenBank/DDBJ whole genome shotgun (WGS) entry which is preliminary data.</text>
</comment>
<evidence type="ECO:0000313" key="3">
    <source>
        <dbReference type="Proteomes" id="UP001301012"/>
    </source>
</evidence>